<evidence type="ECO:0000256" key="1">
    <source>
        <dbReference type="SAM" id="MobiDB-lite"/>
    </source>
</evidence>
<feature type="compositionally biased region" description="Basic and acidic residues" evidence="1">
    <location>
        <begin position="177"/>
        <end position="187"/>
    </location>
</feature>
<evidence type="ECO:0000313" key="4">
    <source>
        <dbReference type="Proteomes" id="UP000251075"/>
    </source>
</evidence>
<feature type="chain" id="PRO_5017065605" evidence="2">
    <location>
        <begin position="19"/>
        <end position="221"/>
    </location>
</feature>
<dbReference type="PROSITE" id="PS51257">
    <property type="entry name" value="PROKAR_LIPOPROTEIN"/>
    <property type="match status" value="1"/>
</dbReference>
<evidence type="ECO:0000256" key="2">
    <source>
        <dbReference type="SAM" id="SignalP"/>
    </source>
</evidence>
<accession>A0A364NV53</accession>
<organism evidence="3 4">
    <name type="scientific">Paramagnetospirillum kuznetsovii</name>
    <dbReference type="NCBI Taxonomy" id="2053833"/>
    <lineage>
        <taxon>Bacteria</taxon>
        <taxon>Pseudomonadati</taxon>
        <taxon>Pseudomonadota</taxon>
        <taxon>Alphaproteobacteria</taxon>
        <taxon>Rhodospirillales</taxon>
        <taxon>Magnetospirillaceae</taxon>
        <taxon>Paramagnetospirillum</taxon>
    </lineage>
</organism>
<evidence type="ECO:0000313" key="3">
    <source>
        <dbReference type="EMBL" id="RAU20942.1"/>
    </source>
</evidence>
<feature type="compositionally biased region" description="Polar residues" evidence="1">
    <location>
        <begin position="202"/>
        <end position="221"/>
    </location>
</feature>
<dbReference type="RefSeq" id="WP_112146536.1">
    <property type="nucleotide sequence ID" value="NZ_PGTO01000015.1"/>
</dbReference>
<protein>
    <submittedName>
        <fullName evidence="3">Type IV pili component</fullName>
    </submittedName>
</protein>
<name>A0A364NV53_9PROT</name>
<keyword evidence="2" id="KW-0732">Signal</keyword>
<sequence>MIRKASIVLLTALATACAADMSEHDPHIAHPLTAEVKAAVAVFDRPEAGTVLSEFDKARLFRLAAESLRRGAGPIVITLAAKPGEEATEQEFGRGLAETLRHAGAADIQTKVVVGGEAGAGVAEVRVPIWVAIVPECGTFERGIHPDYTNAPNSNWGCSLERNRGLMVQNPADLVRAREASGRDANRSGDVLGKYGRGEATGSASEDISAGTTSKVGNASK</sequence>
<dbReference type="Proteomes" id="UP000251075">
    <property type="component" value="Unassembled WGS sequence"/>
</dbReference>
<dbReference type="EMBL" id="PGTO01000015">
    <property type="protein sequence ID" value="RAU20942.1"/>
    <property type="molecule type" value="Genomic_DNA"/>
</dbReference>
<keyword evidence="4" id="KW-1185">Reference proteome</keyword>
<dbReference type="Pfam" id="PF09476">
    <property type="entry name" value="Pilus_CpaD"/>
    <property type="match status" value="1"/>
</dbReference>
<proteinExistence type="predicted"/>
<comment type="caution">
    <text evidence="3">The sequence shown here is derived from an EMBL/GenBank/DDBJ whole genome shotgun (WGS) entry which is preliminary data.</text>
</comment>
<reference evidence="3 4" key="1">
    <citation type="submission" date="2017-11" db="EMBL/GenBank/DDBJ databases">
        <title>Draft genome sequence of magnetotactic bacterium Magnetospirillum kuznetsovii LBB-42.</title>
        <authorList>
            <person name="Grouzdev D.S."/>
            <person name="Rysina M.S."/>
            <person name="Baslerov R.V."/>
            <person name="Koziaeva V."/>
        </authorList>
    </citation>
    <scope>NUCLEOTIDE SEQUENCE [LARGE SCALE GENOMIC DNA]</scope>
    <source>
        <strain evidence="3 4">LBB-42</strain>
    </source>
</reference>
<dbReference type="AlphaFoldDB" id="A0A364NV53"/>
<dbReference type="InterPro" id="IPR019027">
    <property type="entry name" value="Pilus_biogenesis_CpaD-related"/>
</dbReference>
<feature type="signal peptide" evidence="2">
    <location>
        <begin position="1"/>
        <end position="18"/>
    </location>
</feature>
<gene>
    <name evidence="3" type="ORF">CU669_16070</name>
</gene>
<dbReference type="OrthoDB" id="9802674at2"/>
<feature type="region of interest" description="Disordered" evidence="1">
    <location>
        <begin position="177"/>
        <end position="221"/>
    </location>
</feature>